<reference evidence="4 5" key="1">
    <citation type="journal article" date="2021" name="Microbiol. Resour. Announc.">
        <title>Draft Genome Sequence of Coralloluteibacterium stylophorae LMG 29479T.</title>
        <authorList>
            <person name="Karlyshev A.V."/>
            <person name="Kudryashova E.B."/>
            <person name="Ariskina E.V."/>
            <person name="Conroy A.P."/>
            <person name="Abidueva E.Y."/>
        </authorList>
    </citation>
    <scope>NUCLEOTIDE SEQUENCE [LARGE SCALE GENOMIC DNA]</scope>
    <source>
        <strain evidence="4 5">LMG 29479</strain>
    </source>
</reference>
<dbReference type="PANTHER" id="PTHR43236">
    <property type="entry name" value="ANTITOXIN HIGA1"/>
    <property type="match status" value="1"/>
</dbReference>
<dbReference type="Pfam" id="PF01381">
    <property type="entry name" value="HTH_3"/>
    <property type="match status" value="1"/>
</dbReference>
<evidence type="ECO:0000313" key="3">
    <source>
        <dbReference type="EMBL" id="MBR0562488.1"/>
    </source>
</evidence>
<feature type="region of interest" description="Disordered" evidence="1">
    <location>
        <begin position="1"/>
        <end position="29"/>
    </location>
</feature>
<dbReference type="InterPro" id="IPR052345">
    <property type="entry name" value="Rad_response_metalloprotease"/>
</dbReference>
<organism evidence="3">
    <name type="scientific">Coralloluteibacterium stylophorae</name>
    <dbReference type="NCBI Taxonomy" id="1776034"/>
    <lineage>
        <taxon>Bacteria</taxon>
        <taxon>Pseudomonadati</taxon>
        <taxon>Pseudomonadota</taxon>
        <taxon>Gammaproteobacteria</taxon>
        <taxon>Lysobacterales</taxon>
        <taxon>Lysobacteraceae</taxon>
        <taxon>Coralloluteibacterium</taxon>
    </lineage>
</organism>
<protein>
    <submittedName>
        <fullName evidence="3">Helix-turn-helix transcriptional regulator</fullName>
    </submittedName>
</protein>
<dbReference type="Gene3D" id="1.10.260.40">
    <property type="entry name" value="lambda repressor-like DNA-binding domains"/>
    <property type="match status" value="1"/>
</dbReference>
<dbReference type="RefSeq" id="WP_211926430.1">
    <property type="nucleotide sequence ID" value="NZ_JAGQFT020000004.1"/>
</dbReference>
<accession>A0A8J7VVG5</accession>
<comment type="caution">
    <text evidence="3">The sequence shown here is derived from an EMBL/GenBank/DDBJ whole genome shotgun (WGS) entry which is preliminary data.</text>
</comment>
<dbReference type="InterPro" id="IPR001387">
    <property type="entry name" value="Cro/C1-type_HTH"/>
</dbReference>
<dbReference type="InterPro" id="IPR010982">
    <property type="entry name" value="Lambda_DNA-bd_dom_sf"/>
</dbReference>
<feature type="domain" description="HTH cro/C1-type" evidence="2">
    <location>
        <begin position="38"/>
        <end position="96"/>
    </location>
</feature>
<proteinExistence type="predicted"/>
<dbReference type="CDD" id="cd00093">
    <property type="entry name" value="HTH_XRE"/>
    <property type="match status" value="1"/>
</dbReference>
<keyword evidence="5" id="KW-1185">Reference proteome</keyword>
<reference evidence="3" key="2">
    <citation type="submission" date="2021-04" db="EMBL/GenBank/DDBJ databases">
        <authorList>
            <person name="Karlyshev A.V."/>
        </authorList>
    </citation>
    <scope>NUCLEOTIDE SEQUENCE</scope>
    <source>
        <strain evidence="3">LMG 29479</strain>
    </source>
</reference>
<evidence type="ECO:0000313" key="5">
    <source>
        <dbReference type="Proteomes" id="UP000675747"/>
    </source>
</evidence>
<dbReference type="SUPFAM" id="SSF47413">
    <property type="entry name" value="lambda repressor-like DNA-binding domains"/>
    <property type="match status" value="1"/>
</dbReference>
<dbReference type="EMBL" id="JAGQFT010000055">
    <property type="protein sequence ID" value="MBR0562488.1"/>
    <property type="molecule type" value="Genomic_DNA"/>
</dbReference>
<sequence>MTEQEHYPVPARPLRPTRERRDWAPPTRGAVPVYSRRLREARLARGLSQRHLGSDAGLPEAVASTRINRYEKGAHQPDLQTMQKLAAVLGCPLAYFYAEDDDLAKLILAFARRR</sequence>
<dbReference type="PROSITE" id="PS50943">
    <property type="entry name" value="HTH_CROC1"/>
    <property type="match status" value="1"/>
</dbReference>
<evidence type="ECO:0000313" key="4">
    <source>
        <dbReference type="EMBL" id="MBS7456841.1"/>
    </source>
</evidence>
<gene>
    <name evidence="4" type="ORF">KB893_006805</name>
    <name evidence="3" type="ORF">KB893_08170</name>
</gene>
<dbReference type="Proteomes" id="UP000675747">
    <property type="component" value="Unassembled WGS sequence"/>
</dbReference>
<evidence type="ECO:0000259" key="2">
    <source>
        <dbReference type="PROSITE" id="PS50943"/>
    </source>
</evidence>
<dbReference type="GO" id="GO:0003677">
    <property type="term" value="F:DNA binding"/>
    <property type="evidence" value="ECO:0007669"/>
    <property type="project" value="InterPro"/>
</dbReference>
<dbReference type="PANTHER" id="PTHR43236:SF1">
    <property type="entry name" value="BLL7220 PROTEIN"/>
    <property type="match status" value="1"/>
</dbReference>
<dbReference type="AlphaFoldDB" id="A0A8J7VVG5"/>
<dbReference type="SMART" id="SM00530">
    <property type="entry name" value="HTH_XRE"/>
    <property type="match status" value="1"/>
</dbReference>
<name>A0A8J7VVG5_9GAMM</name>
<dbReference type="EMBL" id="JAGQFT020000004">
    <property type="protein sequence ID" value="MBS7456841.1"/>
    <property type="molecule type" value="Genomic_DNA"/>
</dbReference>
<evidence type="ECO:0000256" key="1">
    <source>
        <dbReference type="SAM" id="MobiDB-lite"/>
    </source>
</evidence>